<feature type="region of interest" description="Disordered" evidence="2">
    <location>
        <begin position="487"/>
        <end position="508"/>
    </location>
</feature>
<reference evidence="4 5" key="1">
    <citation type="submission" date="2023-01" db="EMBL/GenBank/DDBJ databases">
        <title>Analysis of 21 Apiospora genomes using comparative genomics revels a genus with tremendous synthesis potential of carbohydrate active enzymes and secondary metabolites.</title>
        <authorList>
            <person name="Sorensen T."/>
        </authorList>
    </citation>
    <scope>NUCLEOTIDE SEQUENCE [LARGE SCALE GENOMIC DNA]</scope>
    <source>
        <strain evidence="4 5">CBS 33761</strain>
    </source>
</reference>
<keyword evidence="5" id="KW-1185">Reference proteome</keyword>
<keyword evidence="1" id="KW-0175">Coiled coil</keyword>
<dbReference type="Proteomes" id="UP001444661">
    <property type="component" value="Unassembled WGS sequence"/>
</dbReference>
<proteinExistence type="predicted"/>
<evidence type="ECO:0000313" key="4">
    <source>
        <dbReference type="EMBL" id="KAK8034880.1"/>
    </source>
</evidence>
<keyword evidence="3" id="KW-0812">Transmembrane</keyword>
<organism evidence="4 5">
    <name type="scientific">Apiospora rasikravindrae</name>
    <dbReference type="NCBI Taxonomy" id="990691"/>
    <lineage>
        <taxon>Eukaryota</taxon>
        <taxon>Fungi</taxon>
        <taxon>Dikarya</taxon>
        <taxon>Ascomycota</taxon>
        <taxon>Pezizomycotina</taxon>
        <taxon>Sordariomycetes</taxon>
        <taxon>Xylariomycetidae</taxon>
        <taxon>Amphisphaeriales</taxon>
        <taxon>Apiosporaceae</taxon>
        <taxon>Apiospora</taxon>
    </lineage>
</organism>
<accession>A0ABR1SME8</accession>
<gene>
    <name evidence="4" type="ORF">PG993_009875</name>
</gene>
<keyword evidence="3" id="KW-0472">Membrane</keyword>
<protein>
    <submittedName>
        <fullName evidence="4">Uncharacterized protein</fullName>
    </submittedName>
</protein>
<feature type="coiled-coil region" evidence="1">
    <location>
        <begin position="90"/>
        <end position="117"/>
    </location>
</feature>
<evidence type="ECO:0000256" key="2">
    <source>
        <dbReference type="SAM" id="MobiDB-lite"/>
    </source>
</evidence>
<evidence type="ECO:0000256" key="1">
    <source>
        <dbReference type="SAM" id="Coils"/>
    </source>
</evidence>
<evidence type="ECO:0000256" key="3">
    <source>
        <dbReference type="SAM" id="Phobius"/>
    </source>
</evidence>
<sequence>MLDQAITQLHTMEQDWDPTQLVEDFIHQTQLLASNSSFQYFKEILDENNSLRDRNSILSITNDENVKSLAKIQQLLADESQRCGERGASILELEKRAEEFDNSIKALKESSESAQAKLVEKGDEVSALQDKLAGADIEREAHRLELAENAAVLTTARGELNSKAAELETAKTLLANTESQISNLIDETQKKTGEIEVITSQLNEAVDGNSALKTELEEKTSELETLLLDLEKAQSEIVTAQEVQEQTLKELGGVRDEAAFFKSKFEDLDKLSYKMKTPPPVTTQQQLSSMFTAAYTWTLELFAGDLDPAAFSGALSGEKWTPLRTHPRVSRLIPLPLSNSAEAKRMRVAALVGILGWVCAQHIFQPTYLLQCNELCGVLASLADDDHGRETYLRSVLLPVSPSRQKENGKKRIQQAVFEILACVAPLLPKSRQEDVKSSLEAVCKHICGQWMRLQLLEEKIEPSFDAYDGDDWKLIELPAFGGSVAAPQSHNNAEGGGGGSTSGESTGTCAIAEEGISDIEDIAAVLWPSFLSSRDGESELLTEGVVIAKAQTRAAYHEEKAGLLLGYHRAARQIARKDRTKSFATAGEEMNGAKDFCALAPAVDAKAEKRKTGMRDDDAMVLDRDLSAGLVDLGCMMVIGFCVFLFVSISL</sequence>
<feature type="transmembrane region" description="Helical" evidence="3">
    <location>
        <begin position="627"/>
        <end position="648"/>
    </location>
</feature>
<name>A0ABR1SME8_9PEZI</name>
<feature type="coiled-coil region" evidence="1">
    <location>
        <begin position="160"/>
        <end position="250"/>
    </location>
</feature>
<keyword evidence="3" id="KW-1133">Transmembrane helix</keyword>
<dbReference type="EMBL" id="JAQQWK010000009">
    <property type="protein sequence ID" value="KAK8034880.1"/>
    <property type="molecule type" value="Genomic_DNA"/>
</dbReference>
<evidence type="ECO:0000313" key="5">
    <source>
        <dbReference type="Proteomes" id="UP001444661"/>
    </source>
</evidence>
<comment type="caution">
    <text evidence="4">The sequence shown here is derived from an EMBL/GenBank/DDBJ whole genome shotgun (WGS) entry which is preliminary data.</text>
</comment>